<evidence type="ECO:0008006" key="7">
    <source>
        <dbReference type="Google" id="ProtNLM"/>
    </source>
</evidence>
<keyword evidence="2" id="KW-0808">Transferase</keyword>
<dbReference type="InterPro" id="IPR050362">
    <property type="entry name" value="Cation-dep_OMT"/>
</dbReference>
<dbReference type="PANTHER" id="PTHR10509">
    <property type="entry name" value="O-METHYLTRANSFERASE-RELATED"/>
    <property type="match status" value="1"/>
</dbReference>
<dbReference type="GO" id="GO:0008171">
    <property type="term" value="F:O-methyltransferase activity"/>
    <property type="evidence" value="ECO:0007669"/>
    <property type="project" value="InterPro"/>
</dbReference>
<gene>
    <name evidence="5" type="ORF">TCE0_023r07128</name>
</gene>
<dbReference type="Pfam" id="PF01596">
    <property type="entry name" value="Methyltransf_3"/>
    <property type="match status" value="1"/>
</dbReference>
<dbReference type="EMBL" id="DF933819">
    <property type="protein sequence ID" value="GAM37307.1"/>
    <property type="molecule type" value="Genomic_DNA"/>
</dbReference>
<dbReference type="PANTHER" id="PTHR10509:SF14">
    <property type="entry name" value="CAFFEOYL-COA O-METHYLTRANSFERASE 3-RELATED"/>
    <property type="match status" value="1"/>
</dbReference>
<dbReference type="Gene3D" id="3.40.50.150">
    <property type="entry name" value="Vaccinia Virus protein VP39"/>
    <property type="match status" value="1"/>
</dbReference>
<sequence>MKEIYTQLYPNEQVARAVGDYAFTHSTPLPKHLVEHHAWGVRNSVRPDYMISPLQAGFQLWFAKAMGVKRILEIGTYIGFSTMGWAEAVGPQGYVTGLEVSAEYAKVAQESFAKYGITNVELIIGDAQTSIKNLAIAGTEPYDLIFIDADKKSYPAYLSLILKYSQSNSNSPRLLRPGGIIVADNTLRRGLVADSSLANPWHEKQNQEINWRPGDMEGLDTFNKNLVNNSRLATFLMPMFDGIGMARLVD</sequence>
<name>A0A0B8N0U3_TALPI</name>
<dbReference type="Proteomes" id="UP000053095">
    <property type="component" value="Unassembled WGS sequence"/>
</dbReference>
<reference evidence="6" key="1">
    <citation type="journal article" date="2015" name="Genome Announc.">
        <title>Draft genome sequence of Talaromyces cellulolyticus strain Y-94, a source of lignocellulosic biomass-degrading enzymes.</title>
        <authorList>
            <person name="Fujii T."/>
            <person name="Koike H."/>
            <person name="Sawayama S."/>
            <person name="Yano S."/>
            <person name="Inoue H."/>
        </authorList>
    </citation>
    <scope>NUCLEOTIDE SEQUENCE [LARGE SCALE GENOMIC DNA]</scope>
    <source>
        <strain evidence="6">Y-94</strain>
    </source>
</reference>
<dbReference type="InterPro" id="IPR029063">
    <property type="entry name" value="SAM-dependent_MTases_sf"/>
</dbReference>
<keyword evidence="3" id="KW-0949">S-adenosyl-L-methionine</keyword>
<evidence type="ECO:0000256" key="4">
    <source>
        <dbReference type="ARBA" id="ARBA00023453"/>
    </source>
</evidence>
<dbReference type="CDD" id="cd02440">
    <property type="entry name" value="AdoMet_MTases"/>
    <property type="match status" value="1"/>
</dbReference>
<keyword evidence="1" id="KW-0489">Methyltransferase</keyword>
<evidence type="ECO:0000313" key="6">
    <source>
        <dbReference type="Proteomes" id="UP000053095"/>
    </source>
</evidence>
<evidence type="ECO:0000256" key="2">
    <source>
        <dbReference type="ARBA" id="ARBA00022679"/>
    </source>
</evidence>
<dbReference type="GO" id="GO:0008757">
    <property type="term" value="F:S-adenosylmethionine-dependent methyltransferase activity"/>
    <property type="evidence" value="ECO:0007669"/>
    <property type="project" value="TreeGrafter"/>
</dbReference>
<evidence type="ECO:0000256" key="1">
    <source>
        <dbReference type="ARBA" id="ARBA00022603"/>
    </source>
</evidence>
<proteinExistence type="inferred from homology"/>
<dbReference type="SUPFAM" id="SSF53335">
    <property type="entry name" value="S-adenosyl-L-methionine-dependent methyltransferases"/>
    <property type="match status" value="1"/>
</dbReference>
<dbReference type="AlphaFoldDB" id="A0A0B8N0U3"/>
<comment type="similarity">
    <text evidence="4">Belongs to the class I-like SAM-binding methyltransferase superfamily. Cation-dependent O-methyltransferase family.</text>
</comment>
<dbReference type="PROSITE" id="PS51682">
    <property type="entry name" value="SAM_OMT_I"/>
    <property type="match status" value="1"/>
</dbReference>
<dbReference type="GO" id="GO:0032259">
    <property type="term" value="P:methylation"/>
    <property type="evidence" value="ECO:0007669"/>
    <property type="project" value="UniProtKB-KW"/>
</dbReference>
<protein>
    <recommendedName>
        <fullName evidence="7">O-methyltransferase</fullName>
    </recommendedName>
</protein>
<dbReference type="InterPro" id="IPR002935">
    <property type="entry name" value="SAM_O-MeTrfase"/>
</dbReference>
<organism evidence="5 6">
    <name type="scientific">Talaromyces pinophilus</name>
    <name type="common">Penicillium pinophilum</name>
    <dbReference type="NCBI Taxonomy" id="128442"/>
    <lineage>
        <taxon>Eukaryota</taxon>
        <taxon>Fungi</taxon>
        <taxon>Dikarya</taxon>
        <taxon>Ascomycota</taxon>
        <taxon>Pezizomycotina</taxon>
        <taxon>Eurotiomycetes</taxon>
        <taxon>Eurotiomycetidae</taxon>
        <taxon>Eurotiales</taxon>
        <taxon>Trichocomaceae</taxon>
        <taxon>Talaromyces</taxon>
        <taxon>Talaromyces sect. Talaromyces</taxon>
    </lineage>
</organism>
<evidence type="ECO:0000313" key="5">
    <source>
        <dbReference type="EMBL" id="GAM37307.1"/>
    </source>
</evidence>
<accession>A0A0B8N0U3</accession>
<keyword evidence="6" id="KW-1185">Reference proteome</keyword>
<evidence type="ECO:0000256" key="3">
    <source>
        <dbReference type="ARBA" id="ARBA00022691"/>
    </source>
</evidence>